<evidence type="ECO:0008006" key="2">
    <source>
        <dbReference type="Google" id="ProtNLM"/>
    </source>
</evidence>
<dbReference type="AlphaFoldDB" id="A0A7C0VAE7"/>
<gene>
    <name evidence="1" type="ORF">ENF18_03355</name>
</gene>
<dbReference type="EMBL" id="DQWE01000161">
    <property type="protein sequence ID" value="HDI82812.1"/>
    <property type="molecule type" value="Genomic_DNA"/>
</dbReference>
<sequence length="272" mass="30671">MFLMCIYAILEVNEFSLNNDTYRRFFINNSVSRTYSDSTVLLSEDFETGFPANWSVSDGNGDGVTWTTGTTADLFGYSPPGYNTQYAYYSDDDAGSSSPPSFPGEDLKTPSIYILPYDTIIIIFGYGFAPTYDGDDTFEVNIRTFSQGSWSDWINYGTFPHMSSSSDTIKDSFNADSLQVMWRYYDYGGWNYAASIDNVNIIGVSSFFSHDVGVYSFPSPPQYYKLNQTYDVIATYKNYGLNLETLAVYIELYDEMSNLIFSDSMSGITLNP</sequence>
<proteinExistence type="predicted"/>
<feature type="non-terminal residue" evidence="1">
    <location>
        <position position="272"/>
    </location>
</feature>
<reference evidence="1" key="1">
    <citation type="journal article" date="2020" name="mSystems">
        <title>Genome- and Community-Level Interaction Insights into Carbon Utilization and Element Cycling Functions of Hydrothermarchaeota in Hydrothermal Sediment.</title>
        <authorList>
            <person name="Zhou Z."/>
            <person name="Liu Y."/>
            <person name="Xu W."/>
            <person name="Pan J."/>
            <person name="Luo Z.H."/>
            <person name="Li M."/>
        </authorList>
    </citation>
    <scope>NUCLEOTIDE SEQUENCE [LARGE SCALE GENOMIC DNA]</scope>
    <source>
        <strain evidence="1">HyVt-102</strain>
    </source>
</reference>
<accession>A0A7C0VAE7</accession>
<protein>
    <recommendedName>
        <fullName evidence="2">Cleaved adhesin domain-containing protein</fullName>
    </recommendedName>
</protein>
<dbReference type="Proteomes" id="UP000885847">
    <property type="component" value="Unassembled WGS sequence"/>
</dbReference>
<dbReference type="Gene3D" id="2.60.120.200">
    <property type="match status" value="1"/>
</dbReference>
<name>A0A7C0VAE7_UNCW3</name>
<comment type="caution">
    <text evidence="1">The sequence shown here is derived from an EMBL/GenBank/DDBJ whole genome shotgun (WGS) entry which is preliminary data.</text>
</comment>
<evidence type="ECO:0000313" key="1">
    <source>
        <dbReference type="EMBL" id="HDI82812.1"/>
    </source>
</evidence>
<organism evidence="1">
    <name type="scientific">candidate division WOR-3 bacterium</name>
    <dbReference type="NCBI Taxonomy" id="2052148"/>
    <lineage>
        <taxon>Bacteria</taxon>
        <taxon>Bacteria division WOR-3</taxon>
    </lineage>
</organism>